<dbReference type="RefSeq" id="WP_183603523.1">
    <property type="nucleotide sequence ID" value="NZ_JACHXK010000019.1"/>
</dbReference>
<accession>A0A7W5B4A2</accession>
<proteinExistence type="predicted"/>
<reference evidence="1 2" key="1">
    <citation type="submission" date="2020-08" db="EMBL/GenBank/DDBJ databases">
        <title>Genomic Encyclopedia of Type Strains, Phase III (KMG-III): the genomes of soil and plant-associated and newly described type strains.</title>
        <authorList>
            <person name="Whitman W."/>
        </authorList>
    </citation>
    <scope>NUCLEOTIDE SEQUENCE [LARGE SCALE GENOMIC DNA]</scope>
    <source>
        <strain evidence="1 2">CECT 5862</strain>
    </source>
</reference>
<evidence type="ECO:0000313" key="1">
    <source>
        <dbReference type="EMBL" id="MBB3113436.1"/>
    </source>
</evidence>
<dbReference type="EMBL" id="JACHXK010000019">
    <property type="protein sequence ID" value="MBB3113436.1"/>
    <property type="molecule type" value="Genomic_DNA"/>
</dbReference>
<protein>
    <submittedName>
        <fullName evidence="1">Uncharacterized protein</fullName>
    </submittedName>
</protein>
<evidence type="ECO:0000313" key="2">
    <source>
        <dbReference type="Proteomes" id="UP000570361"/>
    </source>
</evidence>
<gene>
    <name evidence="1" type="ORF">FHS18_005548</name>
</gene>
<dbReference type="AlphaFoldDB" id="A0A7W5B4A2"/>
<name>A0A7W5B4A2_9BACL</name>
<keyword evidence="2" id="KW-1185">Reference proteome</keyword>
<comment type="caution">
    <text evidence="1">The sequence shown here is derived from an EMBL/GenBank/DDBJ whole genome shotgun (WGS) entry which is preliminary data.</text>
</comment>
<dbReference type="Proteomes" id="UP000570361">
    <property type="component" value="Unassembled WGS sequence"/>
</dbReference>
<organism evidence="1 2">
    <name type="scientific">Paenibacillus phyllosphaerae</name>
    <dbReference type="NCBI Taxonomy" id="274593"/>
    <lineage>
        <taxon>Bacteria</taxon>
        <taxon>Bacillati</taxon>
        <taxon>Bacillota</taxon>
        <taxon>Bacilli</taxon>
        <taxon>Bacillales</taxon>
        <taxon>Paenibacillaceae</taxon>
        <taxon>Paenibacillus</taxon>
    </lineage>
</organism>
<sequence length="60" mass="6800">MQGHLEELAISGLFLPCFGTANNKNKEVYWQLDTIETSSQYSNRDEIVLYLGGKMCTPML</sequence>